<name>A0A8C1NY48_CYPCA</name>
<evidence type="ECO:0000256" key="8">
    <source>
        <dbReference type="ARBA" id="ARBA00022741"/>
    </source>
</evidence>
<dbReference type="PIRSF" id="PIRSF036639">
    <property type="entry name" value="PMK_anim"/>
    <property type="match status" value="1"/>
</dbReference>
<keyword evidence="12" id="KW-0752">Steroid biosynthesis</keyword>
<dbReference type="GO" id="GO:0005524">
    <property type="term" value="F:ATP binding"/>
    <property type="evidence" value="ECO:0007669"/>
    <property type="project" value="UniProtKB-KW"/>
</dbReference>
<evidence type="ECO:0000256" key="7">
    <source>
        <dbReference type="ARBA" id="ARBA00022679"/>
    </source>
</evidence>
<keyword evidence="10" id="KW-0152">Cholesterol biosynthesis</keyword>
<dbReference type="AlphaFoldDB" id="A0A8C1NY48"/>
<keyword evidence="14" id="KW-0443">Lipid metabolism</keyword>
<evidence type="ECO:0000256" key="17">
    <source>
        <dbReference type="ARBA" id="ARBA00034549"/>
    </source>
</evidence>
<dbReference type="InterPro" id="IPR027417">
    <property type="entry name" value="P-loop_NTPase"/>
</dbReference>
<dbReference type="GO" id="GO:0019287">
    <property type="term" value="P:isopentenyl diphosphate biosynthetic process, mevalonate pathway"/>
    <property type="evidence" value="ECO:0007669"/>
    <property type="project" value="UniProtKB-UniPathway"/>
</dbReference>
<evidence type="ECO:0000256" key="12">
    <source>
        <dbReference type="ARBA" id="ARBA00022955"/>
    </source>
</evidence>
<evidence type="ECO:0000256" key="3">
    <source>
        <dbReference type="ARBA" id="ARBA00012958"/>
    </source>
</evidence>
<dbReference type="NCBIfam" id="TIGR01223">
    <property type="entry name" value="Pmev_kin_anim"/>
    <property type="match status" value="1"/>
</dbReference>
<dbReference type="UniPathway" id="UPA00057">
    <property type="reaction ID" value="UER00099"/>
</dbReference>
<evidence type="ECO:0000256" key="15">
    <source>
        <dbReference type="ARBA" id="ARBA00023166"/>
    </source>
</evidence>
<organism evidence="21 22">
    <name type="scientific">Cyprinus carpio</name>
    <name type="common">Common carp</name>
    <dbReference type="NCBI Taxonomy" id="7962"/>
    <lineage>
        <taxon>Eukaryota</taxon>
        <taxon>Metazoa</taxon>
        <taxon>Chordata</taxon>
        <taxon>Craniata</taxon>
        <taxon>Vertebrata</taxon>
        <taxon>Euteleostomi</taxon>
        <taxon>Actinopterygii</taxon>
        <taxon>Neopterygii</taxon>
        <taxon>Teleostei</taxon>
        <taxon>Ostariophysi</taxon>
        <taxon>Cypriniformes</taxon>
        <taxon>Cyprinidae</taxon>
        <taxon>Cyprininae</taxon>
        <taxon>Cyprinus</taxon>
    </lineage>
</organism>
<evidence type="ECO:0000313" key="22">
    <source>
        <dbReference type="Proteomes" id="UP000694427"/>
    </source>
</evidence>
<keyword evidence="7" id="KW-0808">Transferase</keyword>
<sequence length="236" mass="27091">MNVEPFTAMTSTPPRIILLFSGKRKSGKDYVTDLIQKRLTAEMCCILRLSAPLKQQYAQDHSLDYEELLGSGQYKESYRADMIRWGEMKRQQDSGFFCRLAIKHATQPIWIISDCRRMSDVQWFHEEFPERCICVRVEASEQTRAQRGWRITTGKNALEKQCCGNCGNDAIMSLCNCPGIDDAESECGLDEGVKFDYIIRNDGADDILEKQLEDLLSLIKSREKESNTQNNIKPEK</sequence>
<dbReference type="EC" id="2.7.4.2" evidence="3"/>
<dbReference type="GO" id="GO:0004631">
    <property type="term" value="F:phosphomevalonate kinase activity"/>
    <property type="evidence" value="ECO:0007669"/>
    <property type="project" value="UniProtKB-EC"/>
</dbReference>
<dbReference type="Proteomes" id="UP000694427">
    <property type="component" value="Unplaced"/>
</dbReference>
<feature type="binding site" evidence="20">
    <location>
        <position position="201"/>
    </location>
    <ligand>
        <name>substrate</name>
    </ligand>
</feature>
<dbReference type="FunFam" id="3.40.50.300:FF:001026">
    <property type="entry name" value="Phosphomevalonate kinase"/>
    <property type="match status" value="1"/>
</dbReference>
<comment type="function">
    <text evidence="19">Catalyzes the reversible ATP-dependent phosphorylation of mevalonate 5-phosphate to produce mevalonate diphosphate and ADP, a key step in the mevalonic acid mediated biosynthesis of isopentenyl diphosphate and other polyisoprenoid metabolites.</text>
</comment>
<proteinExistence type="predicted"/>
<evidence type="ECO:0000256" key="10">
    <source>
        <dbReference type="ARBA" id="ARBA00022778"/>
    </source>
</evidence>
<evidence type="ECO:0000256" key="2">
    <source>
        <dbReference type="ARBA" id="ARBA00005017"/>
    </source>
</evidence>
<evidence type="ECO:0000256" key="5">
    <source>
        <dbReference type="ARBA" id="ARBA00022516"/>
    </source>
</evidence>
<evidence type="ECO:0000313" key="21">
    <source>
        <dbReference type="Ensembl" id="ENSCCRP00010099399.1"/>
    </source>
</evidence>
<evidence type="ECO:0000256" key="6">
    <source>
        <dbReference type="ARBA" id="ARBA00022548"/>
    </source>
</evidence>
<keyword evidence="22" id="KW-1185">Reference proteome</keyword>
<feature type="binding site" evidence="20">
    <location>
        <position position="211"/>
    </location>
    <ligand>
        <name>ATP</name>
        <dbReference type="ChEBI" id="CHEBI:30616"/>
    </ligand>
</feature>
<dbReference type="GO" id="GO:0006695">
    <property type="term" value="P:cholesterol biosynthetic process"/>
    <property type="evidence" value="ECO:0007669"/>
    <property type="project" value="UniProtKB-KW"/>
</dbReference>
<comment type="catalytic activity">
    <reaction evidence="18">
        <text>(R)-5-phosphomevalonate + ATP = (R)-5-diphosphomevalonate + ADP</text>
        <dbReference type="Rhea" id="RHEA:16341"/>
        <dbReference type="ChEBI" id="CHEBI:30616"/>
        <dbReference type="ChEBI" id="CHEBI:57557"/>
        <dbReference type="ChEBI" id="CHEBI:58146"/>
        <dbReference type="ChEBI" id="CHEBI:456216"/>
        <dbReference type="EC" id="2.7.4.2"/>
    </reaction>
    <physiologicalReaction direction="left-to-right" evidence="18">
        <dbReference type="Rhea" id="RHEA:16342"/>
    </physiologicalReaction>
    <physiologicalReaction direction="right-to-left" evidence="18">
        <dbReference type="Rhea" id="RHEA:16343"/>
    </physiologicalReaction>
</comment>
<dbReference type="InterPro" id="IPR005919">
    <property type="entry name" value="Pmev_kin_anim"/>
</dbReference>
<comment type="subcellular location">
    <subcellularLocation>
        <location evidence="1">Cytoplasm</location>
        <location evidence="1">Cytosol</location>
    </subcellularLocation>
</comment>
<dbReference type="Pfam" id="PF04275">
    <property type="entry name" value="P-mevalo_kinase"/>
    <property type="match status" value="1"/>
</dbReference>
<evidence type="ECO:0000256" key="20">
    <source>
        <dbReference type="PIRSR" id="PIRSR036639-1"/>
    </source>
</evidence>
<dbReference type="GO" id="GO:0005829">
    <property type="term" value="C:cytosol"/>
    <property type="evidence" value="ECO:0007669"/>
    <property type="project" value="UniProtKB-SubCell"/>
</dbReference>
<feature type="binding site" evidence="20">
    <location>
        <position position="147"/>
    </location>
    <ligand>
        <name>ATP</name>
        <dbReference type="ChEBI" id="CHEBI:30616"/>
    </ligand>
</feature>
<keyword evidence="13" id="KW-0756">Sterol biosynthesis</keyword>
<dbReference type="SUPFAM" id="SSF52540">
    <property type="entry name" value="P-loop containing nucleoside triphosphate hydrolases"/>
    <property type="match status" value="1"/>
</dbReference>
<keyword evidence="6" id="KW-0153">Cholesterol metabolism</keyword>
<evidence type="ECO:0000256" key="1">
    <source>
        <dbReference type="ARBA" id="ARBA00004514"/>
    </source>
</evidence>
<keyword evidence="16" id="KW-0753">Steroid metabolism</keyword>
<keyword evidence="11 20" id="KW-0067">ATP-binding</keyword>
<evidence type="ECO:0000256" key="14">
    <source>
        <dbReference type="ARBA" id="ARBA00023098"/>
    </source>
</evidence>
<evidence type="ECO:0000256" key="4">
    <source>
        <dbReference type="ARBA" id="ARBA00022490"/>
    </source>
</evidence>
<dbReference type="Ensembl" id="ENSCCRT00010110262.1">
    <property type="protein sequence ID" value="ENSCCRP00010099399.1"/>
    <property type="gene ID" value="ENSCCRG00010043580.1"/>
</dbReference>
<keyword evidence="15" id="KW-1207">Sterol metabolism</keyword>
<dbReference type="Gene3D" id="3.40.50.300">
    <property type="entry name" value="P-loop containing nucleotide triphosphate hydrolases"/>
    <property type="match status" value="1"/>
</dbReference>
<keyword evidence="4" id="KW-0963">Cytoplasm</keyword>
<evidence type="ECO:0000256" key="9">
    <source>
        <dbReference type="ARBA" id="ARBA00022777"/>
    </source>
</evidence>
<dbReference type="PANTHER" id="PTHR13101:SF1">
    <property type="entry name" value="PHOSPHOMEVALONATE KINASE"/>
    <property type="match status" value="1"/>
</dbReference>
<evidence type="ECO:0000256" key="18">
    <source>
        <dbReference type="ARBA" id="ARBA00051752"/>
    </source>
</evidence>
<comment type="pathway">
    <text evidence="2">Isoprenoid biosynthesis; isopentenyl diphosphate biosynthesis via mevalonate pathway; isopentenyl diphosphate from (R)-mevalonate: step 2/3.</text>
</comment>
<evidence type="ECO:0000256" key="19">
    <source>
        <dbReference type="ARBA" id="ARBA00057619"/>
    </source>
</evidence>
<gene>
    <name evidence="21" type="primary">LOC109105854</name>
</gene>
<evidence type="ECO:0000256" key="13">
    <source>
        <dbReference type="ARBA" id="ARBA00023011"/>
    </source>
</evidence>
<reference evidence="21" key="2">
    <citation type="submission" date="2025-09" db="UniProtKB">
        <authorList>
            <consortium name="Ensembl"/>
        </authorList>
    </citation>
    <scope>IDENTIFICATION</scope>
</reference>
<feature type="binding site" evidence="20">
    <location>
        <begin position="23"/>
        <end position="29"/>
    </location>
    <ligand>
        <name>ATP</name>
        <dbReference type="ChEBI" id="CHEBI:30616"/>
    </ligand>
</feature>
<keyword evidence="9" id="KW-0418">Kinase</keyword>
<evidence type="ECO:0000256" key="11">
    <source>
        <dbReference type="ARBA" id="ARBA00022840"/>
    </source>
</evidence>
<reference evidence="21" key="1">
    <citation type="submission" date="2025-08" db="UniProtKB">
        <authorList>
            <consortium name="Ensembl"/>
        </authorList>
    </citation>
    <scope>IDENTIFICATION</scope>
</reference>
<protein>
    <recommendedName>
        <fullName evidence="17">Phosphomevalonate kinase</fullName>
        <ecNumber evidence="3">2.7.4.2</ecNumber>
    </recommendedName>
</protein>
<accession>A0A8C1NY48</accession>
<keyword evidence="8 20" id="KW-0547">Nucleotide-binding</keyword>
<dbReference type="PANTHER" id="PTHR13101">
    <property type="entry name" value="PHOSPHOMEVALONATE KINASE"/>
    <property type="match status" value="1"/>
</dbReference>
<evidence type="ECO:0000256" key="16">
    <source>
        <dbReference type="ARBA" id="ARBA00023221"/>
    </source>
</evidence>
<keyword evidence="5" id="KW-0444">Lipid biosynthesis</keyword>